<dbReference type="InterPro" id="IPR050499">
    <property type="entry name" value="PEP-utilizing_PTS_enzyme"/>
</dbReference>
<feature type="binding site" evidence="19">
    <location>
        <begin position="448"/>
        <end position="449"/>
    </location>
    <ligand>
        <name>phosphoenolpyruvate</name>
        <dbReference type="ChEBI" id="CHEBI:58702"/>
    </ligand>
</feature>
<keyword evidence="11 17" id="KW-0808">Transferase</keyword>
<dbReference type="NCBIfam" id="TIGR01417">
    <property type="entry name" value="PTS_I_fam"/>
    <property type="match status" value="1"/>
</dbReference>
<dbReference type="GO" id="GO:0008965">
    <property type="term" value="F:phosphoenolpyruvate-protein phosphotransferase activity"/>
    <property type="evidence" value="ECO:0007669"/>
    <property type="project" value="UniProtKB-EC"/>
</dbReference>
<comment type="cofactor">
    <cofactor evidence="2 17 20">
        <name>Mg(2+)</name>
        <dbReference type="ChEBI" id="CHEBI:18420"/>
    </cofactor>
</comment>
<feature type="active site" description="Tele-phosphohistidine intermediate" evidence="18">
    <location>
        <position position="183"/>
    </location>
</feature>
<dbReference type="GO" id="GO:0005737">
    <property type="term" value="C:cytoplasm"/>
    <property type="evidence" value="ECO:0007669"/>
    <property type="project" value="UniProtKB-SubCell"/>
</dbReference>
<evidence type="ECO:0000256" key="5">
    <source>
        <dbReference type="ARBA" id="ARBA00007837"/>
    </source>
</evidence>
<dbReference type="GO" id="GO:0009401">
    <property type="term" value="P:phosphoenolpyruvate-dependent sugar phosphotransferase system"/>
    <property type="evidence" value="ECO:0007669"/>
    <property type="project" value="UniProtKB-KW"/>
</dbReference>
<dbReference type="InterPro" id="IPR040442">
    <property type="entry name" value="Pyrv_kinase-like_dom_sf"/>
</dbReference>
<dbReference type="InterPro" id="IPR024692">
    <property type="entry name" value="PTS_EI"/>
</dbReference>
<evidence type="ECO:0000313" key="25">
    <source>
        <dbReference type="EMBL" id="AOY76574.1"/>
    </source>
</evidence>
<evidence type="ECO:0000256" key="14">
    <source>
        <dbReference type="ARBA" id="ARBA00022777"/>
    </source>
</evidence>
<evidence type="ECO:0000256" key="17">
    <source>
        <dbReference type="PIRNR" id="PIRNR000732"/>
    </source>
</evidence>
<feature type="binding site" evidence="19">
    <location>
        <position position="326"/>
    </location>
    <ligand>
        <name>phosphoenolpyruvate</name>
        <dbReference type="ChEBI" id="CHEBI:58702"/>
    </ligand>
</feature>
<keyword evidence="14 17" id="KW-0418">Kinase</keyword>
<evidence type="ECO:0000256" key="12">
    <source>
        <dbReference type="ARBA" id="ARBA00022683"/>
    </source>
</evidence>
<evidence type="ECO:0000256" key="2">
    <source>
        <dbReference type="ARBA" id="ARBA00001946"/>
    </source>
</evidence>
<evidence type="ECO:0000259" key="22">
    <source>
        <dbReference type="Pfam" id="PF00391"/>
    </source>
</evidence>
<name>A0AAC9RL27_9CLOT</name>
<evidence type="ECO:0000256" key="9">
    <source>
        <dbReference type="ARBA" id="ARBA00022490"/>
    </source>
</evidence>
<evidence type="ECO:0000256" key="8">
    <source>
        <dbReference type="ARBA" id="ARBA00022448"/>
    </source>
</evidence>
<evidence type="ECO:0000259" key="24">
    <source>
        <dbReference type="Pfam" id="PF05524"/>
    </source>
</evidence>
<protein>
    <recommendedName>
        <fullName evidence="7 17">Phosphoenolpyruvate-protein phosphotransferase</fullName>
        <ecNumber evidence="6 17">2.7.3.9</ecNumber>
    </recommendedName>
    <alternativeName>
        <fullName evidence="16 17">Phosphotransferase system, enzyme I</fullName>
    </alternativeName>
</protein>
<evidence type="ECO:0000256" key="7">
    <source>
        <dbReference type="ARBA" id="ARBA00016544"/>
    </source>
</evidence>
<dbReference type="Proteomes" id="UP000177894">
    <property type="component" value="Chromosome"/>
</dbReference>
<evidence type="ECO:0000256" key="6">
    <source>
        <dbReference type="ARBA" id="ARBA00012232"/>
    </source>
</evidence>
<dbReference type="Gene3D" id="3.50.30.10">
    <property type="entry name" value="Phosphohistidine domain"/>
    <property type="match status" value="1"/>
</dbReference>
<feature type="binding site" evidence="19">
    <location>
        <position position="290"/>
    </location>
    <ligand>
        <name>phosphoenolpyruvate</name>
        <dbReference type="ChEBI" id="CHEBI:58702"/>
    </ligand>
</feature>
<dbReference type="PANTHER" id="PTHR46244">
    <property type="entry name" value="PHOSPHOENOLPYRUVATE-PROTEIN PHOSPHOTRANSFERASE"/>
    <property type="match status" value="1"/>
</dbReference>
<dbReference type="InterPro" id="IPR036637">
    <property type="entry name" value="Phosphohistidine_dom_sf"/>
</dbReference>
<dbReference type="FunFam" id="3.20.20.60:FF:000007">
    <property type="entry name" value="Phosphoenolpyruvate-protein phosphotransferase"/>
    <property type="match status" value="1"/>
</dbReference>
<keyword evidence="10 17" id="KW-0762">Sugar transport</keyword>
<evidence type="ECO:0000256" key="19">
    <source>
        <dbReference type="PIRSR" id="PIRSR000732-2"/>
    </source>
</evidence>
<comment type="catalytic activity">
    <reaction evidence="1 17">
        <text>L-histidyl-[protein] + phosphoenolpyruvate = N(pros)-phospho-L-histidyl-[protein] + pyruvate</text>
        <dbReference type="Rhea" id="RHEA:23880"/>
        <dbReference type="Rhea" id="RHEA-COMP:9745"/>
        <dbReference type="Rhea" id="RHEA-COMP:9746"/>
        <dbReference type="ChEBI" id="CHEBI:15361"/>
        <dbReference type="ChEBI" id="CHEBI:29979"/>
        <dbReference type="ChEBI" id="CHEBI:58702"/>
        <dbReference type="ChEBI" id="CHEBI:64837"/>
        <dbReference type="EC" id="2.7.3.9"/>
    </reaction>
</comment>
<dbReference type="PIRSF" id="PIRSF000732">
    <property type="entry name" value="PTS_enzyme_I"/>
    <property type="match status" value="1"/>
</dbReference>
<evidence type="ECO:0000256" key="21">
    <source>
        <dbReference type="SAM" id="Coils"/>
    </source>
</evidence>
<dbReference type="SUPFAM" id="SSF47831">
    <property type="entry name" value="Enzyme I of the PEP:sugar phosphotransferase system HPr-binding (sub)domain"/>
    <property type="match status" value="1"/>
</dbReference>
<evidence type="ECO:0000256" key="18">
    <source>
        <dbReference type="PIRSR" id="PIRSR000732-1"/>
    </source>
</evidence>
<dbReference type="InterPro" id="IPR008279">
    <property type="entry name" value="PEP-util_enz_mobile_dom"/>
</dbReference>
<feature type="binding site" evidence="19">
    <location>
        <position position="459"/>
    </location>
    <ligand>
        <name>phosphoenolpyruvate</name>
        <dbReference type="ChEBI" id="CHEBI:58702"/>
    </ligand>
</feature>
<dbReference type="Pfam" id="PF02896">
    <property type="entry name" value="PEP-utilizers_C"/>
    <property type="match status" value="1"/>
</dbReference>
<organism evidence="26 28">
    <name type="scientific">Clostridium formicaceticum</name>
    <dbReference type="NCBI Taxonomy" id="1497"/>
    <lineage>
        <taxon>Bacteria</taxon>
        <taxon>Bacillati</taxon>
        <taxon>Bacillota</taxon>
        <taxon>Clostridia</taxon>
        <taxon>Eubacteriales</taxon>
        <taxon>Clostridiaceae</taxon>
        <taxon>Clostridium</taxon>
    </lineage>
</organism>
<evidence type="ECO:0000313" key="28">
    <source>
        <dbReference type="Proteomes" id="UP000192478"/>
    </source>
</evidence>
<reference evidence="26 28" key="2">
    <citation type="submission" date="2017-03" db="EMBL/GenBank/DDBJ databases">
        <title>Complete sequence of Clostridium formicaceticum DSM 92.</title>
        <authorList>
            <person name="Poehlein A."/>
            <person name="Karl M."/>
            <person name="Bengelsdorf F.R."/>
            <person name="Duerre P."/>
            <person name="Daniel R."/>
        </authorList>
    </citation>
    <scope>NUCLEOTIDE SEQUENCE [LARGE SCALE GENOMIC DNA]</scope>
    <source>
        <strain evidence="26 28">DSM 92</strain>
    </source>
</reference>
<comment type="function">
    <text evidence="3 17">General (non sugar-specific) component of the phosphoenolpyruvate-dependent sugar phosphotransferase system (sugar PTS). This major carbohydrate active-transport system catalyzes the phosphorylation of incoming sugar substrates concomitantly with their translocation across the cell membrane. Enzyme I transfers the phosphoryl group from phosphoenolpyruvate (PEP) to the phosphoryl carrier protein (HPr).</text>
</comment>
<evidence type="ECO:0000256" key="4">
    <source>
        <dbReference type="ARBA" id="ARBA00004496"/>
    </source>
</evidence>
<dbReference type="AlphaFoldDB" id="A0AAC9RL27"/>
<feature type="binding site" evidence="20">
    <location>
        <position position="425"/>
    </location>
    <ligand>
        <name>Mg(2+)</name>
        <dbReference type="ChEBI" id="CHEBI:18420"/>
    </ligand>
</feature>
<keyword evidence="12 17" id="KW-0598">Phosphotransferase system</keyword>
<dbReference type="SUPFAM" id="SSF51621">
    <property type="entry name" value="Phosphoenolpyruvate/pyruvate domain"/>
    <property type="match status" value="1"/>
</dbReference>
<evidence type="ECO:0000256" key="20">
    <source>
        <dbReference type="PIRSR" id="PIRSR000732-3"/>
    </source>
</evidence>
<dbReference type="RefSeq" id="WP_070968361.1">
    <property type="nucleotide sequence ID" value="NZ_CP017603.1"/>
</dbReference>
<gene>
    <name evidence="26" type="primary">ptsI</name>
    <name evidence="25" type="ORF">BJL90_12315</name>
    <name evidence="26" type="ORF">CLFO_13780</name>
</gene>
<dbReference type="GO" id="GO:0046872">
    <property type="term" value="F:metal ion binding"/>
    <property type="evidence" value="ECO:0007669"/>
    <property type="project" value="UniProtKB-KW"/>
</dbReference>
<accession>A0AAC9RL27</accession>
<evidence type="ECO:0000256" key="10">
    <source>
        <dbReference type="ARBA" id="ARBA00022597"/>
    </source>
</evidence>
<dbReference type="KEGG" id="cfm:BJL90_12315"/>
<dbReference type="Gene3D" id="1.10.274.10">
    <property type="entry name" value="PtsI, HPr-binding domain"/>
    <property type="match status" value="1"/>
</dbReference>
<keyword evidence="21" id="KW-0175">Coiled coil</keyword>
<feature type="domain" description="Phosphotransferase system enzyme I N-terminal" evidence="24">
    <location>
        <begin position="3"/>
        <end position="120"/>
    </location>
</feature>
<dbReference type="EMBL" id="CP017603">
    <property type="protein sequence ID" value="AOY76574.1"/>
    <property type="molecule type" value="Genomic_DNA"/>
</dbReference>
<feature type="domain" description="PEP-utilising enzyme C-terminal" evidence="23">
    <location>
        <begin position="245"/>
        <end position="534"/>
    </location>
</feature>
<dbReference type="EMBL" id="CP020559">
    <property type="protein sequence ID" value="ARE86993.1"/>
    <property type="molecule type" value="Genomic_DNA"/>
</dbReference>
<evidence type="ECO:0000313" key="27">
    <source>
        <dbReference type="Proteomes" id="UP000177894"/>
    </source>
</evidence>
<dbReference type="InterPro" id="IPR006318">
    <property type="entry name" value="PTS_EI-like"/>
</dbReference>
<evidence type="ECO:0000256" key="1">
    <source>
        <dbReference type="ARBA" id="ARBA00000683"/>
    </source>
</evidence>
<evidence type="ECO:0000256" key="11">
    <source>
        <dbReference type="ARBA" id="ARBA00022679"/>
    </source>
</evidence>
<dbReference type="InterPro" id="IPR000121">
    <property type="entry name" value="PEP_util_C"/>
</dbReference>
<dbReference type="InterPro" id="IPR036618">
    <property type="entry name" value="PtsI_HPr-bd_sf"/>
</dbReference>
<evidence type="ECO:0000256" key="15">
    <source>
        <dbReference type="ARBA" id="ARBA00022842"/>
    </source>
</evidence>
<evidence type="ECO:0000256" key="13">
    <source>
        <dbReference type="ARBA" id="ARBA00022723"/>
    </source>
</evidence>
<dbReference type="Proteomes" id="UP000192478">
    <property type="component" value="Chromosome"/>
</dbReference>
<keyword evidence="8 17" id="KW-0813">Transport</keyword>
<keyword evidence="9 17" id="KW-0963">Cytoplasm</keyword>
<keyword evidence="13 17" id="KW-0479">Metal-binding</keyword>
<dbReference type="EC" id="2.7.3.9" evidence="6 17"/>
<dbReference type="Gene3D" id="3.20.20.60">
    <property type="entry name" value="Phosphoenolpyruvate-binding domains"/>
    <property type="match status" value="1"/>
</dbReference>
<dbReference type="Pfam" id="PF00391">
    <property type="entry name" value="PEP-utilizers"/>
    <property type="match status" value="1"/>
</dbReference>
<dbReference type="PRINTS" id="PR01736">
    <property type="entry name" value="PHPHTRNFRASE"/>
</dbReference>
<reference evidence="25 27" key="1">
    <citation type="submission" date="2016-10" db="EMBL/GenBank/DDBJ databases">
        <title>Complete Genome Sequence of Acetogen Clostridium formicoaceticum ATCC 27076.</title>
        <authorList>
            <person name="Bao T."/>
            <person name="Cheng C."/>
            <person name="Zhao J."/>
            <person name="Yang S.-T."/>
            <person name="Wang J."/>
            <person name="Wang M."/>
        </authorList>
    </citation>
    <scope>NUCLEOTIDE SEQUENCE [LARGE SCALE GENOMIC DNA]</scope>
    <source>
        <strain evidence="25 27">ATCC 27076</strain>
    </source>
</reference>
<dbReference type="GO" id="GO:0016301">
    <property type="term" value="F:kinase activity"/>
    <property type="evidence" value="ECO:0007669"/>
    <property type="project" value="UniProtKB-KW"/>
</dbReference>
<feature type="binding site" evidence="20">
    <location>
        <position position="449"/>
    </location>
    <ligand>
        <name>Mg(2+)</name>
        <dbReference type="ChEBI" id="CHEBI:18420"/>
    </ligand>
</feature>
<dbReference type="InterPro" id="IPR008731">
    <property type="entry name" value="PTS_EIN"/>
</dbReference>
<keyword evidence="15 17" id="KW-0460">Magnesium</keyword>
<feature type="active site" description="Proton donor" evidence="18">
    <location>
        <position position="496"/>
    </location>
</feature>
<comment type="similarity">
    <text evidence="5 17">Belongs to the PEP-utilizing enzyme family.</text>
</comment>
<dbReference type="SUPFAM" id="SSF52009">
    <property type="entry name" value="Phosphohistidine domain"/>
    <property type="match status" value="1"/>
</dbReference>
<evidence type="ECO:0000256" key="3">
    <source>
        <dbReference type="ARBA" id="ARBA00002728"/>
    </source>
</evidence>
<dbReference type="PROSITE" id="PS00370">
    <property type="entry name" value="PEP_ENZYMES_PHOS_SITE"/>
    <property type="match status" value="1"/>
</dbReference>
<dbReference type="InterPro" id="IPR018274">
    <property type="entry name" value="PEP_util_AS"/>
</dbReference>
<sequence>MFKGIGASSGIAIGKALVLKKEELVVRSIVIDNIEEEKSKFQRALNLSKEQIESIKMKATEEQKSILDAHIMILEDPELISCVEEKISSKKLNAEAALEDALKNFIAIFESMDDEYMRERAADIRDVGQRMMTNLLGKEMLNLTELKEPVIIVAHDITPSDTAQMDKSKVLGFITDIGGRTSHSAIMARSMEIPAVVGLGSITEKVKTGDFIVFDGNEGTVIINPEAAVITSYEKSKERETLEKRELMKLVNRATVSKDEKVVELGANIGNPMDAEKANENGAEGIGLYRTEFLYMDRKTLPTEEEQFQAYRKVLEIMGKRPVVIRTLDIGGDKELPYMNLPKEMNPFLGYRAIRICLKEKDIFKTQLRALLRASVYGNLKIMYPMISSLEEIREANAMLEEVKRELEKEAINYASDIEVGIMIEIPAAAIISDLLAKEVDFFSIGTNDLVQYTTAVDRMNEKVSYLYNPFNPAVLRLIKLIIDNGHKAGIWVGMCGEAAGDKRLIPILLGMGLDEFSMSAGSILSARNQIQNLSYDKMKQAVDQVLAMNTAEVIEAFIEQYI</sequence>
<dbReference type="Pfam" id="PF05524">
    <property type="entry name" value="PEP-utilisers_N"/>
    <property type="match status" value="1"/>
</dbReference>
<proteinExistence type="inferred from homology"/>
<comment type="subcellular location">
    <subcellularLocation>
        <location evidence="4 17">Cytoplasm</location>
    </subcellularLocation>
</comment>
<dbReference type="PANTHER" id="PTHR46244:SF3">
    <property type="entry name" value="PHOSPHOENOLPYRUVATE-PROTEIN PHOSPHOTRANSFERASE"/>
    <property type="match status" value="1"/>
</dbReference>
<evidence type="ECO:0000256" key="16">
    <source>
        <dbReference type="ARBA" id="ARBA00033235"/>
    </source>
</evidence>
<dbReference type="InterPro" id="IPR015813">
    <property type="entry name" value="Pyrv/PenolPyrv_kinase-like_dom"/>
</dbReference>
<feature type="coiled-coil region" evidence="21">
    <location>
        <begin position="386"/>
        <end position="417"/>
    </location>
</feature>
<keyword evidence="27" id="KW-1185">Reference proteome</keyword>
<evidence type="ECO:0000313" key="26">
    <source>
        <dbReference type="EMBL" id="ARE86993.1"/>
    </source>
</evidence>
<evidence type="ECO:0000259" key="23">
    <source>
        <dbReference type="Pfam" id="PF02896"/>
    </source>
</evidence>
<feature type="domain" description="PEP-utilising enzyme mobile" evidence="22">
    <location>
        <begin position="147"/>
        <end position="219"/>
    </location>
</feature>